<proteinExistence type="predicted"/>
<dbReference type="NCBIfam" id="TIGR00553">
    <property type="entry name" value="pabB"/>
    <property type="match status" value="1"/>
</dbReference>
<feature type="domain" description="Chorismate-utilising enzyme C-terminal" evidence="3">
    <location>
        <begin position="166"/>
        <end position="423"/>
    </location>
</feature>
<reference evidence="6" key="1">
    <citation type="journal article" date="2019" name="Int. J. Syst. Evol. Microbiol.">
        <title>The Global Catalogue of Microorganisms (GCM) 10K type strain sequencing project: providing services to taxonomists for standard genome sequencing and annotation.</title>
        <authorList>
            <consortium name="The Broad Institute Genomics Platform"/>
            <consortium name="The Broad Institute Genome Sequencing Center for Infectious Disease"/>
            <person name="Wu L."/>
            <person name="Ma J."/>
        </authorList>
    </citation>
    <scope>NUCLEOTIDE SEQUENCE [LARGE SCALE GENOMIC DNA]</scope>
    <source>
        <strain evidence="6">NBRC 112502</strain>
    </source>
</reference>
<dbReference type="EC" id="2.6.1.85" evidence="1"/>
<evidence type="ECO:0000256" key="2">
    <source>
        <dbReference type="ARBA" id="ARBA00022679"/>
    </source>
</evidence>
<keyword evidence="6" id="KW-1185">Reference proteome</keyword>
<evidence type="ECO:0000256" key="1">
    <source>
        <dbReference type="ARBA" id="ARBA00013139"/>
    </source>
</evidence>
<accession>A0ABQ6AAS5</accession>
<dbReference type="Proteomes" id="UP001156641">
    <property type="component" value="Unassembled WGS sequence"/>
</dbReference>
<feature type="domain" description="Anthranilate synthase component I N-terminal" evidence="4">
    <location>
        <begin position="53"/>
        <end position="125"/>
    </location>
</feature>
<evidence type="ECO:0000313" key="6">
    <source>
        <dbReference type="Proteomes" id="UP001156641"/>
    </source>
</evidence>
<dbReference type="Pfam" id="PF00425">
    <property type="entry name" value="Chorismate_bind"/>
    <property type="match status" value="1"/>
</dbReference>
<dbReference type="PRINTS" id="PR00095">
    <property type="entry name" value="ANTSNTHASEI"/>
</dbReference>
<dbReference type="InterPro" id="IPR006805">
    <property type="entry name" value="Anth_synth_I_N"/>
</dbReference>
<dbReference type="InterPro" id="IPR005802">
    <property type="entry name" value="ADC_synth_comp_1"/>
</dbReference>
<keyword evidence="2" id="KW-0808">Transferase</keyword>
<name>A0ABQ6AAS5_9PROT</name>
<evidence type="ECO:0000259" key="3">
    <source>
        <dbReference type="Pfam" id="PF00425"/>
    </source>
</evidence>
<evidence type="ECO:0000313" key="5">
    <source>
        <dbReference type="EMBL" id="GLR68867.1"/>
    </source>
</evidence>
<dbReference type="InterPro" id="IPR015890">
    <property type="entry name" value="Chorismate_C"/>
</dbReference>
<dbReference type="SUPFAM" id="SSF56322">
    <property type="entry name" value="ADC synthase"/>
    <property type="match status" value="1"/>
</dbReference>
<comment type="caution">
    <text evidence="5">The sequence shown here is derived from an EMBL/GenBank/DDBJ whole genome shotgun (WGS) entry which is preliminary data.</text>
</comment>
<dbReference type="InterPro" id="IPR005801">
    <property type="entry name" value="ADC_synthase"/>
</dbReference>
<dbReference type="RefSeq" id="WP_284259728.1">
    <property type="nucleotide sequence ID" value="NZ_BSOS01000098.1"/>
</dbReference>
<dbReference type="EMBL" id="BSOS01000098">
    <property type="protein sequence ID" value="GLR68867.1"/>
    <property type="molecule type" value="Genomic_DNA"/>
</dbReference>
<dbReference type="PANTHER" id="PTHR11236">
    <property type="entry name" value="AMINOBENZOATE/ANTHRANILATE SYNTHASE"/>
    <property type="match status" value="1"/>
</dbReference>
<evidence type="ECO:0000259" key="4">
    <source>
        <dbReference type="Pfam" id="PF04715"/>
    </source>
</evidence>
<dbReference type="PANTHER" id="PTHR11236:SF50">
    <property type="entry name" value="AMINODEOXYCHORISMATE SYNTHASE COMPONENT 1"/>
    <property type="match status" value="1"/>
</dbReference>
<protein>
    <recommendedName>
        <fullName evidence="1">aminodeoxychorismate synthase</fullName>
        <ecNumber evidence="1">2.6.1.85</ecNumber>
    </recommendedName>
</protein>
<dbReference type="Gene3D" id="3.60.120.10">
    <property type="entry name" value="Anthranilate synthase"/>
    <property type="match status" value="1"/>
</dbReference>
<dbReference type="Pfam" id="PF04715">
    <property type="entry name" value="Anth_synt_I_N"/>
    <property type="match status" value="1"/>
</dbReference>
<gene>
    <name evidence="5" type="ORF">GCM10010909_35490</name>
</gene>
<dbReference type="InterPro" id="IPR019999">
    <property type="entry name" value="Anth_synth_I-like"/>
</dbReference>
<sequence length="433" mass="46698">MIRELPWRAPQDCFAALSPEPYLAFLDSAATGDARSQLSYICLDPFKILRDASLSTLAAELARHQQIPGPLPFTGGAVGFFGYDLGLGLEPVASRHANPLNLPDMVIGLYDTLIGFDHTAQRCWLIMRDRPGQDTAARANTLLARLTKTPTPAPLPKLHWQPDMDRAEYIALVEQILSYIRAGDIYQANFTLRHTALRPAGLDPASLYLALRAASPAPFAAYLDCGEGLALLSASPERFISLSSAGEIETRPIKGTRPRHADAGRDAALATELGESPKDRAENLMIVDLLRHDIGRVTQIGSVRVPEFLQVESFASVHHLVSAITGRLRPGLGALDLLRATLPGGSITGAPKIRAMQIIDELEPCRRGPYCGTIAWIGFDGAMDSSIIIRTLIVTPGHVLMQAGGGIVADSQPEAEYEEMRIKASPMLGVCGG</sequence>
<organism evidence="5 6">
    <name type="scientific">Acidocella aquatica</name>
    <dbReference type="NCBI Taxonomy" id="1922313"/>
    <lineage>
        <taxon>Bacteria</taxon>
        <taxon>Pseudomonadati</taxon>
        <taxon>Pseudomonadota</taxon>
        <taxon>Alphaproteobacteria</taxon>
        <taxon>Acetobacterales</taxon>
        <taxon>Acidocellaceae</taxon>
        <taxon>Acidocella</taxon>
    </lineage>
</organism>